<evidence type="ECO:0008006" key="2">
    <source>
        <dbReference type="Google" id="ProtNLM"/>
    </source>
</evidence>
<protein>
    <recommendedName>
        <fullName evidence="2">Sporadically distributed protein, TIGR04141 family</fullName>
    </recommendedName>
</protein>
<dbReference type="EMBL" id="JJOA01000015">
    <property type="protein sequence ID" value="KEA57978.1"/>
    <property type="molecule type" value="Genomic_DNA"/>
</dbReference>
<comment type="caution">
    <text evidence="1">The sequence shown here is derived from an EMBL/GenBank/DDBJ whole genome shotgun (WGS) entry which is preliminary data.</text>
</comment>
<dbReference type="NCBIfam" id="TIGR04141">
    <property type="entry name" value="TIGR04141 family sporadically distributed protein"/>
    <property type="match status" value="1"/>
</dbReference>
<dbReference type="AlphaFoldDB" id="A0A071MB58"/>
<organism evidence="1">
    <name type="scientific">Burkholderia cenocepacia</name>
    <dbReference type="NCBI Taxonomy" id="95486"/>
    <lineage>
        <taxon>Bacteria</taxon>
        <taxon>Pseudomonadati</taxon>
        <taxon>Pseudomonadota</taxon>
        <taxon>Betaproteobacteria</taxon>
        <taxon>Burkholderiales</taxon>
        <taxon>Burkholderiaceae</taxon>
        <taxon>Burkholderia</taxon>
        <taxon>Burkholderia cepacia complex</taxon>
    </lineage>
</organism>
<accession>A0A071MB58</accession>
<proteinExistence type="predicted"/>
<dbReference type="InterPro" id="IPR026487">
    <property type="entry name" value="CHP04141"/>
</dbReference>
<sequence>MGRKRSQERRERLTIYRVRGQATPDGLIIKTDKAKPRVELEISHGSATLYVKNTPPPKLPAWTNFLIDGQKIEPDLFGGNRSEGAALVVRDLGDTFVLCFGMGFHLVNLDLVERDFGLRVTLNSVNPERLRSLDKASYQDNWLNTRNQSPRDSDIFDLAIDWEIDMVQSLTGACQIGEFGPVATGRDALTIHPTAKLNDLHAIFQLAQEACDKKLPDRFAWVDNVHRIKEREMIELLDSVLDDLIKTDPENGNFWMGEPEIVDWERQAGYSFERRASSASHPTLQLEDFLGFLRERKLSPGVAAMKTHVVHSVDANGEVIQTWRAYRCLYAEIKESEKTYVLRDGQWHEINKNFIDRVDAFLARLEVDTEKLPIYNHANEGEYNSFSAKTESNIELLDKKNIQIGGPHDKIEFCDLIRSGKDLIHVKYYRSSATLSHLFSQGEVSGETFIKDEDFRNKLNAKLPESIRLADPSKKPNAQNYRVIFAIATSKNLPLDLPFFSKITLKNSFMTLDALNFKVAIAKIEVEPTLLKTKSFKSAKRKGITTKI</sequence>
<name>A0A071MB58_9BURK</name>
<dbReference type="Pfam" id="PF19614">
    <property type="entry name" value="DUF6119"/>
    <property type="match status" value="1"/>
</dbReference>
<dbReference type="OrthoDB" id="6401683at2"/>
<reference evidence="1" key="1">
    <citation type="submission" date="2014-04" db="EMBL/GenBank/DDBJ databases">
        <title>In planta biocontrol of soil-borne Fusarium wilt of banana through a plant endophytic bacterium, Burkholderia cenocepacia 869T2.</title>
        <authorList>
            <person name="Ho Y.-N."/>
            <person name="Chiang H.-M."/>
            <person name="Chao C.-P."/>
            <person name="Su C.-C."/>
            <person name="Hsu H.-F."/>
            <person name="Guo C.-T."/>
            <person name="Hsieh J.-L."/>
            <person name="Huang C.-C."/>
        </authorList>
    </citation>
    <scope>NUCLEOTIDE SEQUENCE [LARGE SCALE GENOMIC DNA]</scope>
    <source>
        <strain evidence="1">869T2</strain>
    </source>
</reference>
<gene>
    <name evidence="1" type="ORF">DT99_19435</name>
</gene>
<evidence type="ECO:0000313" key="1">
    <source>
        <dbReference type="EMBL" id="KEA57978.1"/>
    </source>
</evidence>